<proteinExistence type="predicted"/>
<feature type="compositionally biased region" description="Polar residues" evidence="2">
    <location>
        <begin position="408"/>
        <end position="421"/>
    </location>
</feature>
<evidence type="ECO:0000313" key="3">
    <source>
        <dbReference type="EMBL" id="EJK66619.1"/>
    </source>
</evidence>
<feature type="region of interest" description="Disordered" evidence="2">
    <location>
        <begin position="132"/>
        <end position="154"/>
    </location>
</feature>
<gene>
    <name evidence="3" type="ORF">THAOC_12450</name>
</gene>
<feature type="compositionally biased region" description="Basic and acidic residues" evidence="2">
    <location>
        <begin position="287"/>
        <end position="299"/>
    </location>
</feature>
<sequence length="876" mass="98286">MNSLTAMADGSVVVSEAEFPKTRRKPKVRGGRVRLPGLDEDAGNMLVSQSARSSGREGGEIDGPLRSRATQPEPTKLSRPPLVARHQSAPIEKTTKIPVDENTDAIGGLPPKPQSQPNSIHRSVTFDAGIDIDSAKKPPLAPQQVGKAPQQVGESQQTGEIAEVIRALQSLSSTYATSIHFQRMFEKGISSTEAYMKAHSDVTCVAEALRHKDCFDIRSEDLIELFLSSTEADSCRDEEEQEARQPETPKRAKPWEVRERYSHPTPRSSMHVPSDFSDYTRRVASETPRESMDISESRWAEAPVTHVTPDQVAVSVLTSEPPMPGHQQAALVPPKEEEYSPEAGVANRDLQYKSMIMSRVNEKYDRIIGRVKSNVSNKSGQRFNVERTTAIPKRLGIPDLASPRDQASCPTTWEQKSSSVFRGSPKAEPAGLEEESDSMMLKPPYTKLLSESTGSSSSFDDERKVKSVEKAVGLKEYSQLVKEKEVEFQTLKELFELQLKESKKGIEMRDDEIGKFETAMEQSEKAIRALKGTIQQIEEASTQKDKLIRKLEGRVAELEAQLVASREGVLKKEICHQQDVNMLNQSIIQLGEAVKEKETSIAMFESTTKTLEDDLSKTKDRLAASEAETAKVRQIVSEKDTVLEANEIALESTKSLLKGQMELYRKEISSSLQNTTSLMDRITKEKDDVIDSLNTKISMLQTSLDEAEVERMQSKAHYSIREDEQAKTINELTLLLSEKDRMVEGVRRELRSVHESKIDAEKDLADAIKDATAQAAEAERKASKARRRETARRSPHPLSRREYSPESSPSRHESRHRSRSRTRRVVLDPPSCHQYTDDVHEELYAGNSRYYFGLEDCEEPEFVSPSDEDDVYLLQR</sequence>
<feature type="region of interest" description="Disordered" evidence="2">
    <location>
        <begin position="231"/>
        <end position="275"/>
    </location>
</feature>
<feature type="region of interest" description="Disordered" evidence="2">
    <location>
        <begin position="317"/>
        <end position="346"/>
    </location>
</feature>
<feature type="compositionally biased region" description="Basic and acidic residues" evidence="2">
    <location>
        <begin position="54"/>
        <end position="65"/>
    </location>
</feature>
<protein>
    <submittedName>
        <fullName evidence="3">Uncharacterized protein</fullName>
    </submittedName>
</protein>
<dbReference type="EMBL" id="AGNL01014634">
    <property type="protein sequence ID" value="EJK66619.1"/>
    <property type="molecule type" value="Genomic_DNA"/>
</dbReference>
<dbReference type="AlphaFoldDB" id="K0SNT1"/>
<evidence type="ECO:0000256" key="1">
    <source>
        <dbReference type="SAM" id="Coils"/>
    </source>
</evidence>
<feature type="compositionally biased region" description="Basic residues" evidence="2">
    <location>
        <begin position="813"/>
        <end position="824"/>
    </location>
</feature>
<dbReference type="OrthoDB" id="10255522at2759"/>
<feature type="region of interest" description="Disordered" evidence="2">
    <location>
        <begin position="1"/>
        <end position="120"/>
    </location>
</feature>
<keyword evidence="1" id="KW-0175">Coiled coil</keyword>
<keyword evidence="4" id="KW-1185">Reference proteome</keyword>
<dbReference type="eggNOG" id="ENOG502R7PU">
    <property type="taxonomic scope" value="Eukaryota"/>
</dbReference>
<evidence type="ECO:0000313" key="4">
    <source>
        <dbReference type="Proteomes" id="UP000266841"/>
    </source>
</evidence>
<feature type="compositionally biased region" description="Basic and acidic residues" evidence="2">
    <location>
        <begin position="242"/>
        <end position="262"/>
    </location>
</feature>
<comment type="caution">
    <text evidence="3">The sequence shown here is derived from an EMBL/GenBank/DDBJ whole genome shotgun (WGS) entry which is preliminary data.</text>
</comment>
<feature type="compositionally biased region" description="Basic and acidic residues" evidence="2">
    <location>
        <begin position="799"/>
        <end position="812"/>
    </location>
</feature>
<feature type="compositionally biased region" description="Basic residues" evidence="2">
    <location>
        <begin position="22"/>
        <end position="32"/>
    </location>
</feature>
<feature type="region of interest" description="Disordered" evidence="2">
    <location>
        <begin position="396"/>
        <end position="437"/>
    </location>
</feature>
<accession>K0SNT1</accession>
<dbReference type="Proteomes" id="UP000266841">
    <property type="component" value="Unassembled WGS sequence"/>
</dbReference>
<evidence type="ECO:0000256" key="2">
    <source>
        <dbReference type="SAM" id="MobiDB-lite"/>
    </source>
</evidence>
<feature type="coiled-coil region" evidence="1">
    <location>
        <begin position="520"/>
        <end position="568"/>
    </location>
</feature>
<organism evidence="3 4">
    <name type="scientific">Thalassiosira oceanica</name>
    <name type="common">Marine diatom</name>
    <dbReference type="NCBI Taxonomy" id="159749"/>
    <lineage>
        <taxon>Eukaryota</taxon>
        <taxon>Sar</taxon>
        <taxon>Stramenopiles</taxon>
        <taxon>Ochrophyta</taxon>
        <taxon>Bacillariophyta</taxon>
        <taxon>Coscinodiscophyceae</taxon>
        <taxon>Thalassiosirophycidae</taxon>
        <taxon>Thalassiosirales</taxon>
        <taxon>Thalassiosiraceae</taxon>
        <taxon>Thalassiosira</taxon>
    </lineage>
</organism>
<feature type="region of interest" description="Disordered" evidence="2">
    <location>
        <begin position="771"/>
        <end position="837"/>
    </location>
</feature>
<name>K0SNT1_THAOC</name>
<feature type="compositionally biased region" description="Basic residues" evidence="2">
    <location>
        <begin position="783"/>
        <end position="795"/>
    </location>
</feature>
<feature type="region of interest" description="Disordered" evidence="2">
    <location>
        <begin position="287"/>
        <end position="306"/>
    </location>
</feature>
<reference evidence="3 4" key="1">
    <citation type="journal article" date="2012" name="Genome Biol.">
        <title>Genome and low-iron response of an oceanic diatom adapted to chronic iron limitation.</title>
        <authorList>
            <person name="Lommer M."/>
            <person name="Specht M."/>
            <person name="Roy A.S."/>
            <person name="Kraemer L."/>
            <person name="Andreson R."/>
            <person name="Gutowska M.A."/>
            <person name="Wolf J."/>
            <person name="Bergner S.V."/>
            <person name="Schilhabel M.B."/>
            <person name="Klostermeier U.C."/>
            <person name="Beiko R.G."/>
            <person name="Rosenstiel P."/>
            <person name="Hippler M."/>
            <person name="Laroche J."/>
        </authorList>
    </citation>
    <scope>NUCLEOTIDE SEQUENCE [LARGE SCALE GENOMIC DNA]</scope>
    <source>
        <strain evidence="3 4">CCMP1005</strain>
    </source>
</reference>